<keyword evidence="1" id="KW-0805">Transcription regulation</keyword>
<accession>A0A0N0NQS7</accession>
<dbReference type="VEuPathDB" id="FungiDB:AB675_8617"/>
<dbReference type="GO" id="GO:0003677">
    <property type="term" value="F:DNA binding"/>
    <property type="evidence" value="ECO:0007669"/>
    <property type="project" value="UniProtKB-KW"/>
</dbReference>
<evidence type="ECO:0000313" key="8">
    <source>
        <dbReference type="Proteomes" id="UP000038010"/>
    </source>
</evidence>
<name>A0A0N0NQS7_9EURO</name>
<protein>
    <recommendedName>
        <fullName evidence="6">Zn(2)-C6 fungal-type domain-containing protein</fullName>
    </recommendedName>
</protein>
<dbReference type="AlphaFoldDB" id="A0A0N0NQS7"/>
<dbReference type="Proteomes" id="UP000038010">
    <property type="component" value="Unassembled WGS sequence"/>
</dbReference>
<dbReference type="Pfam" id="PF00172">
    <property type="entry name" value="Zn_clus"/>
    <property type="match status" value="1"/>
</dbReference>
<comment type="caution">
    <text evidence="7">The sequence shown here is derived from an EMBL/GenBank/DDBJ whole genome shotgun (WGS) entry which is preliminary data.</text>
</comment>
<keyword evidence="2" id="KW-0238">DNA-binding</keyword>
<dbReference type="CDD" id="cd00067">
    <property type="entry name" value="GAL4"/>
    <property type="match status" value="1"/>
</dbReference>
<evidence type="ECO:0000256" key="4">
    <source>
        <dbReference type="ARBA" id="ARBA00023242"/>
    </source>
</evidence>
<dbReference type="PROSITE" id="PS00463">
    <property type="entry name" value="ZN2_CY6_FUNGAL_1"/>
    <property type="match status" value="1"/>
</dbReference>
<dbReference type="GO" id="GO:0000981">
    <property type="term" value="F:DNA-binding transcription factor activity, RNA polymerase II-specific"/>
    <property type="evidence" value="ECO:0007669"/>
    <property type="project" value="InterPro"/>
</dbReference>
<reference evidence="7 8" key="1">
    <citation type="submission" date="2015-06" db="EMBL/GenBank/DDBJ databases">
        <title>Draft genome of the ant-associated black yeast Phialophora attae CBS 131958.</title>
        <authorList>
            <person name="Moreno L.F."/>
            <person name="Stielow B.J."/>
            <person name="de Hoog S."/>
            <person name="Vicente V.A."/>
            <person name="Weiss V.A."/>
            <person name="de Vries M."/>
            <person name="Cruz L.M."/>
            <person name="Souza E.M."/>
        </authorList>
    </citation>
    <scope>NUCLEOTIDE SEQUENCE [LARGE SCALE GENOMIC DNA]</scope>
    <source>
        <strain evidence="7 8">CBS 131958</strain>
    </source>
</reference>
<feature type="region of interest" description="Disordered" evidence="5">
    <location>
        <begin position="47"/>
        <end position="115"/>
    </location>
</feature>
<keyword evidence="3" id="KW-0804">Transcription</keyword>
<evidence type="ECO:0000313" key="7">
    <source>
        <dbReference type="EMBL" id="KPI44258.1"/>
    </source>
</evidence>
<keyword evidence="8" id="KW-1185">Reference proteome</keyword>
<dbReference type="OrthoDB" id="4137815at2759"/>
<dbReference type="Pfam" id="PF11951">
    <property type="entry name" value="Fungal_trans_2"/>
    <property type="match status" value="1"/>
</dbReference>
<dbReference type="InterPro" id="IPR021858">
    <property type="entry name" value="Fun_TF"/>
</dbReference>
<feature type="domain" description="Zn(2)-C6 fungal-type" evidence="6">
    <location>
        <begin position="9"/>
        <end position="38"/>
    </location>
</feature>
<evidence type="ECO:0000256" key="1">
    <source>
        <dbReference type="ARBA" id="ARBA00023015"/>
    </source>
</evidence>
<proteinExistence type="predicted"/>
<dbReference type="RefSeq" id="XP_018004221.1">
    <property type="nucleotide sequence ID" value="XM_018149077.1"/>
</dbReference>
<organism evidence="7 8">
    <name type="scientific">Cyphellophora attinorum</name>
    <dbReference type="NCBI Taxonomy" id="1664694"/>
    <lineage>
        <taxon>Eukaryota</taxon>
        <taxon>Fungi</taxon>
        <taxon>Dikarya</taxon>
        <taxon>Ascomycota</taxon>
        <taxon>Pezizomycotina</taxon>
        <taxon>Eurotiomycetes</taxon>
        <taxon>Chaetothyriomycetidae</taxon>
        <taxon>Chaetothyriales</taxon>
        <taxon>Cyphellophoraceae</taxon>
        <taxon>Cyphellophora</taxon>
    </lineage>
</organism>
<evidence type="ECO:0000256" key="2">
    <source>
        <dbReference type="ARBA" id="ARBA00023125"/>
    </source>
</evidence>
<dbReference type="EMBL" id="LFJN01000003">
    <property type="protein sequence ID" value="KPI44258.1"/>
    <property type="molecule type" value="Genomic_DNA"/>
</dbReference>
<evidence type="ECO:0000256" key="3">
    <source>
        <dbReference type="ARBA" id="ARBA00023163"/>
    </source>
</evidence>
<dbReference type="SUPFAM" id="SSF57701">
    <property type="entry name" value="Zn2/Cys6 DNA-binding domain"/>
    <property type="match status" value="1"/>
</dbReference>
<dbReference type="InterPro" id="IPR001138">
    <property type="entry name" value="Zn2Cys6_DnaBD"/>
</dbReference>
<dbReference type="InterPro" id="IPR036864">
    <property type="entry name" value="Zn2-C6_fun-type_DNA-bd_sf"/>
</dbReference>
<feature type="compositionally biased region" description="Low complexity" evidence="5">
    <location>
        <begin position="77"/>
        <end position="92"/>
    </location>
</feature>
<dbReference type="GeneID" id="28740957"/>
<keyword evidence="4" id="KW-0539">Nucleus</keyword>
<feature type="compositionally biased region" description="Basic and acidic residues" evidence="5">
    <location>
        <begin position="103"/>
        <end position="115"/>
    </location>
</feature>
<evidence type="ECO:0000256" key="5">
    <source>
        <dbReference type="SAM" id="MobiDB-lite"/>
    </source>
</evidence>
<dbReference type="GO" id="GO:0008270">
    <property type="term" value="F:zinc ion binding"/>
    <property type="evidence" value="ECO:0007669"/>
    <property type="project" value="InterPro"/>
</dbReference>
<sequence>MGEMKLRRACDRCHNIKERCQWIGSDACQRCVRLNHECVTLRPVQKLGRKPRGRSGNHSITPEDPQPKTLGGFGNTSVEASSSDPSDQSYASHPRPVPVGRPISEDKLKELTTSDGVDERESELLNICFHDTDAAGQWTLGPTFCRRHAEDLFYRLKSALPQLKDAFISVACLMHSKSEDRAADLIQQIQPYCNNKAALSVSALRSLKVNGREDVATALVLSLVISTFGLFVADGDSAAVCAYTLDAIAPFYRSPDVVFAADEHAYLIALFYTELIDCVPHSRVPIMRYGAFSKAAGHVDRYMGLAAPLMSIFYDLCVFSHHLSTSRTPNAADVWRRSEELEHEIRAWKPAKPEGFPDSYFPVEVIQIFAQLKGLKQAALIMLHRLRYPYGIQDEKALALSDSIIDENALVLQFLDRGAAMGMDLAFRAI</sequence>
<dbReference type="Gene3D" id="4.10.240.10">
    <property type="entry name" value="Zn(2)-C6 fungal-type DNA-binding domain"/>
    <property type="match status" value="1"/>
</dbReference>
<evidence type="ECO:0000259" key="6">
    <source>
        <dbReference type="PROSITE" id="PS00463"/>
    </source>
</evidence>
<gene>
    <name evidence="7" type="ORF">AB675_8617</name>
</gene>